<dbReference type="Proteomes" id="UP000034883">
    <property type="component" value="Chromosome"/>
</dbReference>
<dbReference type="InterPro" id="IPR025419">
    <property type="entry name" value="DUF4142"/>
</dbReference>
<keyword evidence="4" id="KW-1185">Reference proteome</keyword>
<evidence type="ECO:0000256" key="1">
    <source>
        <dbReference type="SAM" id="MobiDB-lite"/>
    </source>
</evidence>
<name>A0A0F6YEV6_9BACT</name>
<feature type="domain" description="DUF4142" evidence="2">
    <location>
        <begin position="70"/>
        <end position="207"/>
    </location>
</feature>
<dbReference type="PANTHER" id="PTHR38593">
    <property type="entry name" value="BLR2558 PROTEIN"/>
    <property type="match status" value="1"/>
</dbReference>
<sequence length="216" mass="22566">MTPSSTTIGMATLVVLTVAVCGCSDAPRIDEPDADGALPEGPSPIDAGAAGDAGTLDGGAPIPLPPTAEAEAAAVLAAIDATEIVLARLALERAVTPGARAYAREAIDDHRAAEASLATLVRSQGIVPFDPPVAHALRATARAVEFELWMHGGVEFDVVYLESQVVLHGDALVVIDEQLLPAVHDPRFREHLTTVRARVAAHLDHARRSRDEIASM</sequence>
<evidence type="ECO:0000259" key="2">
    <source>
        <dbReference type="Pfam" id="PF13628"/>
    </source>
</evidence>
<protein>
    <recommendedName>
        <fullName evidence="2">DUF4142 domain-containing protein</fullName>
    </recommendedName>
</protein>
<feature type="region of interest" description="Disordered" evidence="1">
    <location>
        <begin position="31"/>
        <end position="64"/>
    </location>
</feature>
<dbReference type="OrthoDB" id="5526146at2"/>
<dbReference type="PANTHER" id="PTHR38593:SF1">
    <property type="entry name" value="BLR2558 PROTEIN"/>
    <property type="match status" value="1"/>
</dbReference>
<proteinExistence type="predicted"/>
<gene>
    <name evidence="3" type="ORF">DB32_000014</name>
</gene>
<dbReference type="EMBL" id="CP011125">
    <property type="protein sequence ID" value="AKF02866.1"/>
    <property type="molecule type" value="Genomic_DNA"/>
</dbReference>
<reference evidence="3 4" key="1">
    <citation type="submission" date="2015-03" db="EMBL/GenBank/DDBJ databases">
        <title>Genome assembly of Sandaracinus amylolyticus DSM 53668.</title>
        <authorList>
            <person name="Sharma G."/>
            <person name="Subramanian S."/>
        </authorList>
    </citation>
    <scope>NUCLEOTIDE SEQUENCE [LARGE SCALE GENOMIC DNA]</scope>
    <source>
        <strain evidence="3 4">DSM 53668</strain>
    </source>
</reference>
<dbReference type="KEGG" id="samy:DB32_000014"/>
<organism evidence="3 4">
    <name type="scientific">Sandaracinus amylolyticus</name>
    <dbReference type="NCBI Taxonomy" id="927083"/>
    <lineage>
        <taxon>Bacteria</taxon>
        <taxon>Pseudomonadati</taxon>
        <taxon>Myxococcota</taxon>
        <taxon>Polyangia</taxon>
        <taxon>Polyangiales</taxon>
        <taxon>Sandaracinaceae</taxon>
        <taxon>Sandaracinus</taxon>
    </lineage>
</organism>
<accession>A0A0F6YEV6</accession>
<evidence type="ECO:0000313" key="4">
    <source>
        <dbReference type="Proteomes" id="UP000034883"/>
    </source>
</evidence>
<dbReference type="AlphaFoldDB" id="A0A0F6YEV6"/>
<evidence type="ECO:0000313" key="3">
    <source>
        <dbReference type="EMBL" id="AKF02866.1"/>
    </source>
</evidence>
<dbReference type="RefSeq" id="WP_157068533.1">
    <property type="nucleotide sequence ID" value="NZ_CP011125.1"/>
</dbReference>
<dbReference type="Pfam" id="PF13628">
    <property type="entry name" value="DUF4142"/>
    <property type="match status" value="1"/>
</dbReference>
<feature type="compositionally biased region" description="Low complexity" evidence="1">
    <location>
        <begin position="46"/>
        <end position="64"/>
    </location>
</feature>
<dbReference type="STRING" id="927083.DB32_000014"/>